<evidence type="ECO:0008006" key="4">
    <source>
        <dbReference type="Google" id="ProtNLM"/>
    </source>
</evidence>
<organism evidence="2 3">
    <name type="scientific">Corynebacterium glucuronolyticum</name>
    <dbReference type="NCBI Taxonomy" id="39791"/>
    <lineage>
        <taxon>Bacteria</taxon>
        <taxon>Bacillati</taxon>
        <taxon>Actinomycetota</taxon>
        <taxon>Actinomycetes</taxon>
        <taxon>Mycobacteriales</taxon>
        <taxon>Corynebacteriaceae</taxon>
        <taxon>Corynebacterium</taxon>
    </lineage>
</organism>
<name>A0AAX1LAJ6_9CORY</name>
<gene>
    <name evidence="2" type="ORF">I6J21_04575</name>
</gene>
<feature type="compositionally biased region" description="Basic residues" evidence="1">
    <location>
        <begin position="255"/>
        <end position="278"/>
    </location>
</feature>
<evidence type="ECO:0000313" key="3">
    <source>
        <dbReference type="Proteomes" id="UP000617681"/>
    </source>
</evidence>
<feature type="region of interest" description="Disordered" evidence="1">
    <location>
        <begin position="211"/>
        <end position="278"/>
    </location>
</feature>
<evidence type="ECO:0000256" key="1">
    <source>
        <dbReference type="SAM" id="MobiDB-lite"/>
    </source>
</evidence>
<sequence>MRGRFTAHAAIAFTHEVNGIICSMSVEVFFCTGAEPGKWFDRYHENTTHPELITSRVDDPFACFGKRVTRRAHGEELPVPVALTRLPDPRLSEEMHRVVLYTEEPGIAVGKETELAEISPDKVYPSEIEGEIVNWAIGEDRAVDVQAVRDGLAVSAAGVGIVLAPRPLLKVLSKKQIKHFSFASERTTDIALVWLIDDDCDAIQDLVGTMKGRTRTSSRGSAKAGQNRGTGKAAGKKTKPQTSKARGSHSGSSFHHSRGSAQVRRRKNDRGNRGRKRN</sequence>
<evidence type="ECO:0000313" key="2">
    <source>
        <dbReference type="EMBL" id="QRP71419.1"/>
    </source>
</evidence>
<dbReference type="AlphaFoldDB" id="A0AAX1LAJ6"/>
<dbReference type="EMBL" id="CP069534">
    <property type="protein sequence ID" value="QRP71419.1"/>
    <property type="molecule type" value="Genomic_DNA"/>
</dbReference>
<proteinExistence type="predicted"/>
<reference evidence="2" key="1">
    <citation type="submission" date="2021-02" db="EMBL/GenBank/DDBJ databases">
        <title>FDA dAtabase for Regulatory Grade micrObial Sequences (FDA-ARGOS): Supporting development and validation of Infectious Disease Dx tests.</title>
        <authorList>
            <person name="Sproer C."/>
            <person name="Gronow S."/>
            <person name="Severitt S."/>
            <person name="Schroder I."/>
            <person name="Tallon L."/>
            <person name="Sadzewicz L."/>
            <person name="Zhao X."/>
            <person name="Boylan J."/>
            <person name="Ott S."/>
            <person name="Bowen H."/>
            <person name="Vavikolanu K."/>
            <person name="Mehta A."/>
            <person name="Aluvathingal J."/>
            <person name="Nadendla S."/>
            <person name="Lowell S."/>
            <person name="Myers T."/>
            <person name="Yan Y."/>
            <person name="Sichtig H."/>
        </authorList>
    </citation>
    <scope>NUCLEOTIDE SEQUENCE</scope>
    <source>
        <strain evidence="2">FDAARGOS_1191</strain>
    </source>
</reference>
<dbReference type="Proteomes" id="UP000617681">
    <property type="component" value="Chromosome"/>
</dbReference>
<protein>
    <recommendedName>
        <fullName evidence="4">LysR substrate binding domain-containing protein</fullName>
    </recommendedName>
</protein>
<accession>A0AAX1LAJ6</accession>